<organism evidence="1 2">
    <name type="scientific">Cupriavidus respiraculi</name>
    <dbReference type="NCBI Taxonomy" id="195930"/>
    <lineage>
        <taxon>Bacteria</taxon>
        <taxon>Pseudomonadati</taxon>
        <taxon>Pseudomonadota</taxon>
        <taxon>Betaproteobacteria</taxon>
        <taxon>Burkholderiales</taxon>
        <taxon>Burkholderiaceae</taxon>
        <taxon>Cupriavidus</taxon>
    </lineage>
</organism>
<name>A0ABN7YIB8_9BURK</name>
<sequence>MQADQMQAAFDAIMGDRSMPDQNDPGYDRWLFDRAYAAGMERAAVIAMEQAKRQGTLGRILAAESCAAAIRAEIKETTWTK</sequence>
<accession>A0ABN7YIB8</accession>
<keyword evidence="2" id="KW-1185">Reference proteome</keyword>
<evidence type="ECO:0000313" key="1">
    <source>
        <dbReference type="EMBL" id="CAG9172529.1"/>
    </source>
</evidence>
<dbReference type="Proteomes" id="UP000721236">
    <property type="component" value="Unassembled WGS sequence"/>
</dbReference>
<dbReference type="EMBL" id="CAJZAH010000002">
    <property type="protein sequence ID" value="CAG9172529.1"/>
    <property type="molecule type" value="Genomic_DNA"/>
</dbReference>
<reference evidence="1 2" key="1">
    <citation type="submission" date="2021-08" db="EMBL/GenBank/DDBJ databases">
        <authorList>
            <person name="Peeters C."/>
        </authorList>
    </citation>
    <scope>NUCLEOTIDE SEQUENCE [LARGE SCALE GENOMIC DNA]</scope>
    <source>
        <strain evidence="1 2">LMG 21510</strain>
    </source>
</reference>
<protein>
    <submittedName>
        <fullName evidence="1">Uncharacterized protein</fullName>
    </submittedName>
</protein>
<proteinExistence type="predicted"/>
<evidence type="ECO:0000313" key="2">
    <source>
        <dbReference type="Proteomes" id="UP000721236"/>
    </source>
</evidence>
<comment type="caution">
    <text evidence="1">The sequence shown here is derived from an EMBL/GenBank/DDBJ whole genome shotgun (WGS) entry which is preliminary data.</text>
</comment>
<gene>
    <name evidence="1" type="ORF">LMG21510_02001</name>
</gene>